<feature type="transmembrane region" description="Helical" evidence="14">
    <location>
        <begin position="83"/>
        <end position="102"/>
    </location>
</feature>
<evidence type="ECO:0000313" key="16">
    <source>
        <dbReference type="Proteomes" id="UP001366166"/>
    </source>
</evidence>
<gene>
    <name evidence="14 15" type="primary">uppP</name>
    <name evidence="15" type="ORF">FAK_27730</name>
</gene>
<evidence type="ECO:0000256" key="12">
    <source>
        <dbReference type="ARBA" id="ARBA00032932"/>
    </source>
</evidence>
<keyword evidence="16" id="KW-1185">Reference proteome</keyword>
<evidence type="ECO:0000256" key="1">
    <source>
        <dbReference type="ARBA" id="ARBA00004651"/>
    </source>
</evidence>
<evidence type="ECO:0000256" key="14">
    <source>
        <dbReference type="HAMAP-Rule" id="MF_01006"/>
    </source>
</evidence>
<evidence type="ECO:0000256" key="5">
    <source>
        <dbReference type="ARBA" id="ARBA00022475"/>
    </source>
</evidence>
<dbReference type="EMBL" id="AP028679">
    <property type="protein sequence ID" value="BEQ15707.1"/>
    <property type="molecule type" value="Genomic_DNA"/>
</dbReference>
<evidence type="ECO:0000256" key="7">
    <source>
        <dbReference type="ARBA" id="ARBA00022801"/>
    </source>
</evidence>
<comment type="function">
    <text evidence="14">Catalyzes the dephosphorylation of undecaprenyl diphosphate (UPP). Confers resistance to bacitracin.</text>
</comment>
<comment type="miscellaneous">
    <text evidence="14">Bacitracin is thought to be involved in the inhibition of peptidoglycan synthesis by sequestering undecaprenyl diphosphate, thereby reducing the pool of lipid carrier available.</text>
</comment>
<keyword evidence="10 14" id="KW-0046">Antibiotic resistance</keyword>
<evidence type="ECO:0000313" key="15">
    <source>
        <dbReference type="EMBL" id="BEQ15707.1"/>
    </source>
</evidence>
<evidence type="ECO:0000256" key="2">
    <source>
        <dbReference type="ARBA" id="ARBA00010621"/>
    </source>
</evidence>
<dbReference type="EC" id="3.6.1.27" evidence="3 14"/>
<comment type="catalytic activity">
    <reaction evidence="13 14">
        <text>di-trans,octa-cis-undecaprenyl diphosphate + H2O = di-trans,octa-cis-undecaprenyl phosphate + phosphate + H(+)</text>
        <dbReference type="Rhea" id="RHEA:28094"/>
        <dbReference type="ChEBI" id="CHEBI:15377"/>
        <dbReference type="ChEBI" id="CHEBI:15378"/>
        <dbReference type="ChEBI" id="CHEBI:43474"/>
        <dbReference type="ChEBI" id="CHEBI:58405"/>
        <dbReference type="ChEBI" id="CHEBI:60392"/>
        <dbReference type="EC" id="3.6.1.27"/>
    </reaction>
</comment>
<evidence type="ECO:0000256" key="6">
    <source>
        <dbReference type="ARBA" id="ARBA00022692"/>
    </source>
</evidence>
<dbReference type="GO" id="GO:0071555">
    <property type="term" value="P:cell wall organization"/>
    <property type="evidence" value="ECO:0007669"/>
    <property type="project" value="UniProtKB-KW"/>
</dbReference>
<evidence type="ECO:0000256" key="4">
    <source>
        <dbReference type="ARBA" id="ARBA00021581"/>
    </source>
</evidence>
<evidence type="ECO:0000256" key="11">
    <source>
        <dbReference type="ARBA" id="ARBA00032707"/>
    </source>
</evidence>
<proteinExistence type="inferred from homology"/>
<dbReference type="AlphaFoldDB" id="A0AAU9F2F5"/>
<dbReference type="GO" id="GO:0050380">
    <property type="term" value="F:undecaprenyl-diphosphatase activity"/>
    <property type="evidence" value="ECO:0007669"/>
    <property type="project" value="UniProtKB-UniRule"/>
</dbReference>
<sequence length="265" mass="28480">MELWQAAVLGVVQGLTEFLPISSSGHLVLGQRLLGFTEPELMFDVAVHVGTLVAVVSVFWQDLWGILRGLFVYDDQDGRQGRLLLWLVVLGSIPTAIIGFAFKDLFESMFSSLLIVGLALIVTGWLLLSTALVRRPGRPLEKMGAGRALIIGLAQGLAITPGISRSGSTISVALLLGVNRKVAAHYSFVLSIPAILGALVLQLHELGVPEAVRTAPMIVGFVAAAVSGYFALRLLLKIVQAGAFHWFAPYCFAVGIFALAWNFWG</sequence>
<comment type="similarity">
    <text evidence="2 14">Belongs to the UppP family.</text>
</comment>
<name>A0AAU9F2F5_9BACT</name>
<keyword evidence="7 14" id="KW-0378">Hydrolase</keyword>
<feature type="transmembrane region" description="Helical" evidence="14">
    <location>
        <begin position="183"/>
        <end position="203"/>
    </location>
</feature>
<keyword evidence="5 14" id="KW-1003">Cell membrane</keyword>
<dbReference type="GO" id="GO:0046677">
    <property type="term" value="P:response to antibiotic"/>
    <property type="evidence" value="ECO:0007669"/>
    <property type="project" value="UniProtKB-UniRule"/>
</dbReference>
<accession>A0AAU9F2F5</accession>
<keyword evidence="9 14" id="KW-0472">Membrane</keyword>
<evidence type="ECO:0000256" key="9">
    <source>
        <dbReference type="ARBA" id="ARBA00023136"/>
    </source>
</evidence>
<reference evidence="16" key="1">
    <citation type="journal article" date="2023" name="Arch. Microbiol.">
        <title>Desulfoferula mesophilus gen. nov. sp. nov., a mesophilic sulfate-reducing bacterium isolated from a brackish lake sediment.</title>
        <authorList>
            <person name="Watanabe T."/>
            <person name="Yabe T."/>
            <person name="Tsuji J.M."/>
            <person name="Fukui M."/>
        </authorList>
    </citation>
    <scope>NUCLEOTIDE SEQUENCE [LARGE SCALE GENOMIC DNA]</scope>
    <source>
        <strain evidence="16">12FAK</strain>
    </source>
</reference>
<keyword evidence="8 14" id="KW-1133">Transmembrane helix</keyword>
<dbReference type="NCBIfam" id="TIGR00753">
    <property type="entry name" value="undec_PP_bacA"/>
    <property type="match status" value="1"/>
</dbReference>
<dbReference type="Proteomes" id="UP001366166">
    <property type="component" value="Chromosome"/>
</dbReference>
<dbReference type="RefSeq" id="WP_338600496.1">
    <property type="nucleotide sequence ID" value="NZ_AP028679.1"/>
</dbReference>
<protein>
    <recommendedName>
        <fullName evidence="4 14">Undecaprenyl-diphosphatase</fullName>
        <ecNumber evidence="3 14">3.6.1.27</ecNumber>
    </recommendedName>
    <alternativeName>
        <fullName evidence="12 14">Bacitracin resistance protein</fullName>
    </alternativeName>
    <alternativeName>
        <fullName evidence="11 14">Undecaprenyl pyrophosphate phosphatase</fullName>
    </alternativeName>
</protein>
<dbReference type="Pfam" id="PF02673">
    <property type="entry name" value="BacA"/>
    <property type="match status" value="1"/>
</dbReference>
<evidence type="ECO:0000256" key="10">
    <source>
        <dbReference type="ARBA" id="ARBA00023251"/>
    </source>
</evidence>
<dbReference type="HAMAP" id="MF_01006">
    <property type="entry name" value="Undec_diphosphatase"/>
    <property type="match status" value="1"/>
</dbReference>
<organism evidence="15 16">
    <name type="scientific">Desulfoferula mesophila</name>
    <dbReference type="NCBI Taxonomy" id="3058419"/>
    <lineage>
        <taxon>Bacteria</taxon>
        <taxon>Pseudomonadati</taxon>
        <taxon>Thermodesulfobacteriota</taxon>
        <taxon>Desulfarculia</taxon>
        <taxon>Desulfarculales</taxon>
        <taxon>Desulfarculaceae</taxon>
        <taxon>Desulfoferula</taxon>
    </lineage>
</organism>
<keyword evidence="6 14" id="KW-0812">Transmembrane</keyword>
<keyword evidence="14" id="KW-0961">Cell wall biogenesis/degradation</keyword>
<dbReference type="InterPro" id="IPR003824">
    <property type="entry name" value="UppP"/>
</dbReference>
<dbReference type="GO" id="GO:0009252">
    <property type="term" value="P:peptidoglycan biosynthetic process"/>
    <property type="evidence" value="ECO:0007669"/>
    <property type="project" value="UniProtKB-KW"/>
</dbReference>
<comment type="subcellular location">
    <subcellularLocation>
        <location evidence="1 14">Cell membrane</location>
        <topology evidence="1 14">Multi-pass membrane protein</topology>
    </subcellularLocation>
</comment>
<evidence type="ECO:0000256" key="13">
    <source>
        <dbReference type="ARBA" id="ARBA00047594"/>
    </source>
</evidence>
<feature type="transmembrane region" description="Helical" evidence="14">
    <location>
        <begin position="46"/>
        <end position="71"/>
    </location>
</feature>
<dbReference type="KEGG" id="dmp:FAK_27730"/>
<evidence type="ECO:0000256" key="3">
    <source>
        <dbReference type="ARBA" id="ARBA00012374"/>
    </source>
</evidence>
<keyword evidence="14" id="KW-0573">Peptidoglycan synthesis</keyword>
<dbReference type="GO" id="GO:0008360">
    <property type="term" value="P:regulation of cell shape"/>
    <property type="evidence" value="ECO:0007669"/>
    <property type="project" value="UniProtKB-KW"/>
</dbReference>
<feature type="transmembrane region" description="Helical" evidence="14">
    <location>
        <begin position="244"/>
        <end position="264"/>
    </location>
</feature>
<dbReference type="PANTHER" id="PTHR30622">
    <property type="entry name" value="UNDECAPRENYL-DIPHOSPHATASE"/>
    <property type="match status" value="1"/>
</dbReference>
<feature type="transmembrane region" description="Helical" evidence="14">
    <location>
        <begin position="108"/>
        <end position="133"/>
    </location>
</feature>
<evidence type="ECO:0000256" key="8">
    <source>
        <dbReference type="ARBA" id="ARBA00022989"/>
    </source>
</evidence>
<dbReference type="GO" id="GO:0005886">
    <property type="term" value="C:plasma membrane"/>
    <property type="evidence" value="ECO:0007669"/>
    <property type="project" value="UniProtKB-SubCell"/>
</dbReference>
<keyword evidence="14" id="KW-0133">Cell shape</keyword>
<feature type="transmembrane region" description="Helical" evidence="14">
    <location>
        <begin position="215"/>
        <end position="232"/>
    </location>
</feature>
<dbReference type="PANTHER" id="PTHR30622:SF2">
    <property type="entry name" value="UNDECAPRENYL-DIPHOSPHATASE"/>
    <property type="match status" value="1"/>
</dbReference>